<dbReference type="EMBL" id="AVOT02008146">
    <property type="protein sequence ID" value="MBW0485410.1"/>
    <property type="molecule type" value="Genomic_DNA"/>
</dbReference>
<evidence type="ECO:0000313" key="2">
    <source>
        <dbReference type="EMBL" id="MBW0485410.1"/>
    </source>
</evidence>
<dbReference type="OrthoDB" id="5552562at2759"/>
<feature type="region of interest" description="Disordered" evidence="1">
    <location>
        <begin position="45"/>
        <end position="107"/>
    </location>
</feature>
<evidence type="ECO:0000313" key="3">
    <source>
        <dbReference type="Proteomes" id="UP000765509"/>
    </source>
</evidence>
<dbReference type="Proteomes" id="UP000765509">
    <property type="component" value="Unassembled WGS sequence"/>
</dbReference>
<organism evidence="2 3">
    <name type="scientific">Austropuccinia psidii MF-1</name>
    <dbReference type="NCBI Taxonomy" id="1389203"/>
    <lineage>
        <taxon>Eukaryota</taxon>
        <taxon>Fungi</taxon>
        <taxon>Dikarya</taxon>
        <taxon>Basidiomycota</taxon>
        <taxon>Pucciniomycotina</taxon>
        <taxon>Pucciniomycetes</taxon>
        <taxon>Pucciniales</taxon>
        <taxon>Sphaerophragmiaceae</taxon>
        <taxon>Austropuccinia</taxon>
    </lineage>
</organism>
<accession>A0A9Q3H0T5</accession>
<dbReference type="AlphaFoldDB" id="A0A9Q3H0T5"/>
<gene>
    <name evidence="2" type="ORF">O181_025125</name>
</gene>
<comment type="caution">
    <text evidence="2">The sequence shown here is derived from an EMBL/GenBank/DDBJ whole genome shotgun (WGS) entry which is preliminary data.</text>
</comment>
<feature type="compositionally biased region" description="Polar residues" evidence="1">
    <location>
        <begin position="54"/>
        <end position="71"/>
    </location>
</feature>
<protein>
    <submittedName>
        <fullName evidence="2">Uncharacterized protein</fullName>
    </submittedName>
</protein>
<name>A0A9Q3H0T5_9BASI</name>
<feature type="compositionally biased region" description="Basic residues" evidence="1">
    <location>
        <begin position="75"/>
        <end position="94"/>
    </location>
</feature>
<evidence type="ECO:0000256" key="1">
    <source>
        <dbReference type="SAM" id="MobiDB-lite"/>
    </source>
</evidence>
<keyword evidence="3" id="KW-1185">Reference proteome</keyword>
<reference evidence="2" key="1">
    <citation type="submission" date="2021-03" db="EMBL/GenBank/DDBJ databases">
        <title>Draft genome sequence of rust myrtle Austropuccinia psidii MF-1, a brazilian biotype.</title>
        <authorList>
            <person name="Quecine M.C."/>
            <person name="Pachon D.M.R."/>
            <person name="Bonatelli M.L."/>
            <person name="Correr F.H."/>
            <person name="Franceschini L.M."/>
            <person name="Leite T.F."/>
            <person name="Margarido G.R.A."/>
            <person name="Almeida C.A."/>
            <person name="Ferrarezi J.A."/>
            <person name="Labate C.A."/>
        </authorList>
    </citation>
    <scope>NUCLEOTIDE SEQUENCE</scope>
    <source>
        <strain evidence="2">MF-1</strain>
    </source>
</reference>
<proteinExistence type="predicted"/>
<sequence length="107" mass="12428">MKYILVYRIGLEVRLLDQLASHPGSFDSLQQLMEITFPLNTRYHERQKEKYGNQEKNPQFQGSNSFRPPQISSSKKSHTKKKGKNFQVSKHRTHAALLNEDEKLIGS</sequence>